<dbReference type="Pfam" id="PF00106">
    <property type="entry name" value="adh_short"/>
    <property type="match status" value="1"/>
</dbReference>
<dbReference type="EMBL" id="OU900095">
    <property type="protein sequence ID" value="CAG9859101.1"/>
    <property type="molecule type" value="Genomic_DNA"/>
</dbReference>
<name>A0A9N9TM56_PHYSR</name>
<evidence type="ECO:0000256" key="1">
    <source>
        <dbReference type="ARBA" id="ARBA00023002"/>
    </source>
</evidence>
<keyword evidence="4" id="KW-1185">Reference proteome</keyword>
<comment type="similarity">
    <text evidence="2">Belongs to the short-chain dehydrogenases/reductases (SDR) family.</text>
</comment>
<gene>
    <name evidence="3" type="ORF">PHYEVI_LOCUS5477</name>
</gene>
<accession>A0A9N9TM56</accession>
<dbReference type="PRINTS" id="PR00080">
    <property type="entry name" value="SDRFAMILY"/>
</dbReference>
<evidence type="ECO:0000313" key="4">
    <source>
        <dbReference type="Proteomes" id="UP001153712"/>
    </source>
</evidence>
<dbReference type="SUPFAM" id="SSF51735">
    <property type="entry name" value="NAD(P)-binding Rossmann-fold domains"/>
    <property type="match status" value="1"/>
</dbReference>
<dbReference type="GO" id="GO:0016491">
    <property type="term" value="F:oxidoreductase activity"/>
    <property type="evidence" value="ECO:0007669"/>
    <property type="project" value="UniProtKB-KW"/>
</dbReference>
<dbReference type="PANTHER" id="PTHR43157">
    <property type="entry name" value="PHOSPHATIDYLINOSITOL-GLYCAN BIOSYNTHESIS CLASS F PROTEIN-RELATED"/>
    <property type="match status" value="1"/>
</dbReference>
<dbReference type="PANTHER" id="PTHR43157:SF73">
    <property type="entry name" value="WW DOMAIN-CONTAINING OXIDOREDUCTASE-LIKE PROTEIN"/>
    <property type="match status" value="1"/>
</dbReference>
<proteinExistence type="inferred from homology"/>
<dbReference type="OrthoDB" id="191139at2759"/>
<organism evidence="3 4">
    <name type="scientific">Phyllotreta striolata</name>
    <name type="common">Striped flea beetle</name>
    <name type="synonym">Crioceris striolata</name>
    <dbReference type="NCBI Taxonomy" id="444603"/>
    <lineage>
        <taxon>Eukaryota</taxon>
        <taxon>Metazoa</taxon>
        <taxon>Ecdysozoa</taxon>
        <taxon>Arthropoda</taxon>
        <taxon>Hexapoda</taxon>
        <taxon>Insecta</taxon>
        <taxon>Pterygota</taxon>
        <taxon>Neoptera</taxon>
        <taxon>Endopterygota</taxon>
        <taxon>Coleoptera</taxon>
        <taxon>Polyphaga</taxon>
        <taxon>Cucujiformia</taxon>
        <taxon>Chrysomeloidea</taxon>
        <taxon>Chrysomelidae</taxon>
        <taxon>Galerucinae</taxon>
        <taxon>Alticini</taxon>
        <taxon>Phyllotreta</taxon>
    </lineage>
</organism>
<evidence type="ECO:0000313" key="3">
    <source>
        <dbReference type="EMBL" id="CAG9859101.1"/>
    </source>
</evidence>
<dbReference type="Gene3D" id="3.40.50.720">
    <property type="entry name" value="NAD(P)-binding Rossmann-like Domain"/>
    <property type="match status" value="1"/>
</dbReference>
<dbReference type="AlphaFoldDB" id="A0A9N9TM56"/>
<protein>
    <submittedName>
        <fullName evidence="3">Uncharacterized protein</fullName>
    </submittedName>
</protein>
<reference evidence="3" key="1">
    <citation type="submission" date="2022-01" db="EMBL/GenBank/DDBJ databases">
        <authorList>
            <person name="King R."/>
        </authorList>
    </citation>
    <scope>NUCLEOTIDE SEQUENCE</scope>
</reference>
<dbReference type="InterPro" id="IPR036291">
    <property type="entry name" value="NAD(P)-bd_dom_sf"/>
</dbReference>
<sequence>MGSAWSMTTNSSARLAGKTAVITGANTGIGKVTAKNFYERGARVILACRSVEKAQQAVDDIKRQCDGKEDLGQLEVQRLDLSSLKSVRACAEDLLKSESRINMLVNNAGIMNLPKLTRNEDGNEMQFATNHLGHFLLTVLLMPVLLQSAPARIVNVSSRLHFFTLTLNVDDLNFEKRRYGPTRAYIQSKLCNVLFTKELAEKLKENRIEGVNVYSLHPGVINTELKRHMDIPMKSILRKFTKTPEEGALTTIYCATNEKCARETGLYYQNCKSTYPSWIANNRKISKKLWDASWTMAGLKEDFQPFEVKKL</sequence>
<dbReference type="CDD" id="cd05327">
    <property type="entry name" value="retinol-DH_like_SDR_c_like"/>
    <property type="match status" value="1"/>
</dbReference>
<dbReference type="PRINTS" id="PR00081">
    <property type="entry name" value="GDHRDH"/>
</dbReference>
<dbReference type="InterPro" id="IPR002347">
    <property type="entry name" value="SDR_fam"/>
</dbReference>
<evidence type="ECO:0000256" key="2">
    <source>
        <dbReference type="RuleBase" id="RU000363"/>
    </source>
</evidence>
<dbReference type="Proteomes" id="UP001153712">
    <property type="component" value="Chromosome 2"/>
</dbReference>
<keyword evidence="1" id="KW-0560">Oxidoreductase</keyword>